<gene>
    <name evidence="1" type="ORF">D5F53_29380</name>
</gene>
<dbReference type="AlphaFoldDB" id="A0A385TRV8"/>
<dbReference type="EMBL" id="CP032412">
    <property type="protein sequence ID" value="AYB47160.1"/>
    <property type="molecule type" value="Genomic_DNA"/>
</dbReference>
<name>A0A385TRV8_PAELA</name>
<accession>A0A385TRV8</accession>
<organism evidence="1 2">
    <name type="scientific">Paenibacillus lautus</name>
    <name type="common">Bacillus lautus</name>
    <dbReference type="NCBI Taxonomy" id="1401"/>
    <lineage>
        <taxon>Bacteria</taxon>
        <taxon>Bacillati</taxon>
        <taxon>Bacillota</taxon>
        <taxon>Bacilli</taxon>
        <taxon>Bacillales</taxon>
        <taxon>Paenibacillaceae</taxon>
        <taxon>Paenibacillus</taxon>
    </lineage>
</organism>
<dbReference type="SUPFAM" id="SSF161266">
    <property type="entry name" value="Gam-like"/>
    <property type="match status" value="1"/>
</dbReference>
<dbReference type="GO" id="GO:0003690">
    <property type="term" value="F:double-stranded DNA binding"/>
    <property type="evidence" value="ECO:0007669"/>
    <property type="project" value="InterPro"/>
</dbReference>
<protein>
    <recommendedName>
        <fullName evidence="3">Host-nuclease inhibitor protein Gam</fullName>
    </recommendedName>
</protein>
<dbReference type="RefSeq" id="WP_119850649.1">
    <property type="nucleotide sequence ID" value="NZ_CP032412.1"/>
</dbReference>
<keyword evidence="2" id="KW-1185">Reference proteome</keyword>
<dbReference type="Pfam" id="PF07352">
    <property type="entry name" value="Phage_Mu_Gam"/>
    <property type="match status" value="1"/>
</dbReference>
<evidence type="ECO:0008006" key="3">
    <source>
        <dbReference type="Google" id="ProtNLM"/>
    </source>
</evidence>
<dbReference type="KEGG" id="plw:D5F53_29380"/>
<reference evidence="1 2" key="1">
    <citation type="submission" date="2018-09" db="EMBL/GenBank/DDBJ databases">
        <title>Genome Sequence of Paenibacillus lautus Strain E7593-69, Azo Dye-Degrading Bacteria, Isolated from Commercial Tattoo Inks.</title>
        <authorList>
            <person name="Nho S.W."/>
            <person name="Kim S.-J."/>
            <person name="Kweon O."/>
            <person name="Cerniglia C.E."/>
        </authorList>
    </citation>
    <scope>NUCLEOTIDE SEQUENCE [LARGE SCALE GENOMIC DNA]</scope>
    <source>
        <strain evidence="1 2">E7593-69</strain>
    </source>
</reference>
<evidence type="ECO:0000313" key="2">
    <source>
        <dbReference type="Proteomes" id="UP000266552"/>
    </source>
</evidence>
<dbReference type="GO" id="GO:0042262">
    <property type="term" value="P:DNA protection"/>
    <property type="evidence" value="ECO:0007669"/>
    <property type="project" value="InterPro"/>
</dbReference>
<dbReference type="InterPro" id="IPR009951">
    <property type="entry name" value="Host-nuc_inhib_Gam"/>
</dbReference>
<sequence>MNPLMQEELDEIEQQEIEERQSFRVTDLDSLNWVFRKLAAIEAKKTEVNKLAAAEICRIQDYQKRELDKLARDEEFFRTHISAYASMRKEADPKFKSEKTPYGSFTLKKQQPKWNYDDAKLVSWLEFNDCEDLVRIKKEPAKSEIKKMFVVTDSGEVVDPNGQVVEGIQVEFRGDELVIKPEV</sequence>
<dbReference type="Proteomes" id="UP000266552">
    <property type="component" value="Chromosome"/>
</dbReference>
<proteinExistence type="predicted"/>
<evidence type="ECO:0000313" key="1">
    <source>
        <dbReference type="EMBL" id="AYB47160.1"/>
    </source>
</evidence>